<feature type="transmembrane region" description="Helical" evidence="1">
    <location>
        <begin position="414"/>
        <end position="440"/>
    </location>
</feature>
<feature type="transmembrane region" description="Helical" evidence="1">
    <location>
        <begin position="380"/>
        <end position="402"/>
    </location>
</feature>
<proteinExistence type="predicted"/>
<dbReference type="HOGENOM" id="CLU_022883_6_1_1"/>
<evidence type="ECO:0000313" key="3">
    <source>
        <dbReference type="EMBL" id="KDR78848.1"/>
    </source>
</evidence>
<accession>A0A067TIQ3</accession>
<feature type="transmembrane region" description="Helical" evidence="1">
    <location>
        <begin position="208"/>
        <end position="225"/>
    </location>
</feature>
<keyword evidence="1" id="KW-1133">Transmembrane helix</keyword>
<reference evidence="4" key="1">
    <citation type="journal article" date="2014" name="Proc. Natl. Acad. Sci. U.S.A.">
        <title>Extensive sampling of basidiomycete genomes demonstrates inadequacy of the white-rot/brown-rot paradigm for wood decay fungi.</title>
        <authorList>
            <person name="Riley R."/>
            <person name="Salamov A.A."/>
            <person name="Brown D.W."/>
            <person name="Nagy L.G."/>
            <person name="Floudas D."/>
            <person name="Held B.W."/>
            <person name="Levasseur A."/>
            <person name="Lombard V."/>
            <person name="Morin E."/>
            <person name="Otillar R."/>
            <person name="Lindquist E.A."/>
            <person name="Sun H."/>
            <person name="LaButti K.M."/>
            <person name="Schmutz J."/>
            <person name="Jabbour D."/>
            <person name="Luo H."/>
            <person name="Baker S.E."/>
            <person name="Pisabarro A.G."/>
            <person name="Walton J.D."/>
            <person name="Blanchette R.A."/>
            <person name="Henrissat B."/>
            <person name="Martin F."/>
            <person name="Cullen D."/>
            <person name="Hibbett D.S."/>
            <person name="Grigoriev I.V."/>
        </authorList>
    </citation>
    <scope>NUCLEOTIDE SEQUENCE [LARGE SCALE GENOMIC DNA]</scope>
    <source>
        <strain evidence="4">CBS 339.88</strain>
    </source>
</reference>
<dbReference type="OrthoDB" id="9451547at2759"/>
<sequence>MLLFLAALYLSSSLIRAIPIPEALAIGVAELPSPTTCLCPNRRSVWDILWSCLTTIFACSWISIHPNIPAPCEIWWKISRRRLELMFWTLIAPELTILWAMRQWYGARSLAREYHGQGWTKTHGHFLQMGGFLLYKGDAAQETLIPETFKRLLQNGKINFPSITQEKIQDRSKGDGLSKALVVIQTSWFIVQCIARGVQKLDITQLEIVTLAFSLLNGFMYFLWWDKPLDVRCAVPVYLLDQPSQPITIGQDPPNDTDKSIFRRIYSSVIQISGLRVSFVSWCRSGPSQAWNTIKDAEILSKLLAAPVYLVFYLFTRPLDMSNSRRTLSSGGMRVSTFYSIDVGKDLYRSYTISASMAVVFGAIHCIAWSSTFPSDKERVYWRIASVVISSVPCTMIIAGSIGNPKADHSGKTFVGGIAKFAVEFMLVYLLAYVAARFFLLVEGFASLRKLPPGAYTAIEWLSFIPHI</sequence>
<feature type="transmembrane region" description="Helical" evidence="1">
    <location>
        <begin position="299"/>
        <end position="316"/>
    </location>
</feature>
<keyword evidence="1" id="KW-0812">Transmembrane</keyword>
<gene>
    <name evidence="3" type="ORF">GALMADRAFT_118323</name>
</gene>
<keyword evidence="2" id="KW-0732">Signal</keyword>
<keyword evidence="4" id="KW-1185">Reference proteome</keyword>
<protein>
    <submittedName>
        <fullName evidence="3">Uncharacterized protein</fullName>
    </submittedName>
</protein>
<dbReference type="PANTHER" id="PTHR35043">
    <property type="entry name" value="TRANSCRIPTION FACTOR DOMAIN-CONTAINING PROTEIN"/>
    <property type="match status" value="1"/>
</dbReference>
<name>A0A067TIQ3_GALM3</name>
<evidence type="ECO:0000313" key="4">
    <source>
        <dbReference type="Proteomes" id="UP000027222"/>
    </source>
</evidence>
<evidence type="ECO:0000256" key="2">
    <source>
        <dbReference type="SAM" id="SignalP"/>
    </source>
</evidence>
<feature type="transmembrane region" description="Helical" evidence="1">
    <location>
        <begin position="348"/>
        <end position="368"/>
    </location>
</feature>
<feature type="signal peptide" evidence="2">
    <location>
        <begin position="1"/>
        <end position="17"/>
    </location>
</feature>
<dbReference type="PANTHER" id="PTHR35043:SF7">
    <property type="entry name" value="TRANSCRIPTION FACTOR DOMAIN-CONTAINING PROTEIN"/>
    <property type="match status" value="1"/>
</dbReference>
<organism evidence="3 4">
    <name type="scientific">Galerina marginata (strain CBS 339.88)</name>
    <dbReference type="NCBI Taxonomy" id="685588"/>
    <lineage>
        <taxon>Eukaryota</taxon>
        <taxon>Fungi</taxon>
        <taxon>Dikarya</taxon>
        <taxon>Basidiomycota</taxon>
        <taxon>Agaricomycotina</taxon>
        <taxon>Agaricomycetes</taxon>
        <taxon>Agaricomycetidae</taxon>
        <taxon>Agaricales</taxon>
        <taxon>Agaricineae</taxon>
        <taxon>Strophariaceae</taxon>
        <taxon>Galerina</taxon>
    </lineage>
</organism>
<dbReference type="Proteomes" id="UP000027222">
    <property type="component" value="Unassembled WGS sequence"/>
</dbReference>
<keyword evidence="1" id="KW-0472">Membrane</keyword>
<dbReference type="AlphaFoldDB" id="A0A067TIQ3"/>
<dbReference type="STRING" id="685588.A0A067TIQ3"/>
<evidence type="ECO:0000256" key="1">
    <source>
        <dbReference type="SAM" id="Phobius"/>
    </source>
</evidence>
<dbReference type="EMBL" id="KL142374">
    <property type="protein sequence ID" value="KDR78848.1"/>
    <property type="molecule type" value="Genomic_DNA"/>
</dbReference>
<feature type="chain" id="PRO_5001646934" evidence="2">
    <location>
        <begin position="18"/>
        <end position="468"/>
    </location>
</feature>